<keyword evidence="3" id="KW-0002">3D-structure</keyword>
<dbReference type="SMR" id="A0A0U2E2J7"/>
<evidence type="ECO:0007829" key="3">
    <source>
        <dbReference type="PDB" id="4UFQ"/>
    </source>
</evidence>
<feature type="chain" id="PRO_5006830501" evidence="1">
    <location>
        <begin position="31"/>
        <end position="247"/>
    </location>
</feature>
<protein>
    <submittedName>
        <fullName evidence="2">Hyaluronidase</fullName>
    </submittedName>
</protein>
<sequence length="247" mass="24529">MPVARRLFLGSFTAGAVTVATAAATGTASAAGENGATTTFDGPVAAERFSADTTLEAAFLKTTSETNHAATIYQAGTSGDGAALNVISDNPGTSAMYLSGTETARGTLKITHRGYADGSDKDAAALSLDLRVAGTAAQGIYVTATNGPTKGNLIALRNNTGLDDFVVKGTGRIGVGIDRAATPRAQVHIVQRGDALAALLVEGSVRIGNAATVPTSVDSSGGGALYASGGALLWRGSNGTVTTIAPA</sequence>
<dbReference type="GO" id="GO:0004415">
    <property type="term" value="F:hyalurononglucosaminidase activity"/>
    <property type="evidence" value="ECO:0007669"/>
    <property type="project" value="InterPro"/>
</dbReference>
<dbReference type="GO" id="GO:0045227">
    <property type="term" value="P:capsule polysaccharide biosynthetic process"/>
    <property type="evidence" value="ECO:0007669"/>
    <property type="project" value="InterPro"/>
</dbReference>
<reference evidence="3" key="2">
    <citation type="journal article" date="2016" name="FEBS Lett.">
        <title>Identification and characterization of a bacterial hyaluronidase and its production in recombinant form.</title>
        <authorList>
            <person name="Messina L."/>
            <person name="Gavira J.A."/>
            <person name="Pernagallo S."/>
            <person name="Unciti-Broceta J.D."/>
            <person name="Sanchez Martin R.M."/>
            <person name="Diaz-Mochon J.J."/>
            <person name="Vaccaro S."/>
            <person name="Conejero-Muriel M."/>
            <person name="Pineda-Molina E."/>
            <person name="Caruso S."/>
            <person name="Musumeci L."/>
            <person name="Di Pasquale R."/>
            <person name="Pontillo A."/>
            <person name="Sincinelli F."/>
            <person name="Pavan M."/>
            <person name="Secchieri C."/>
        </authorList>
    </citation>
    <scope>X-RAY CRYSTALLOGRAPHY (1.45 ANGSTROMS) OF 31-247</scope>
</reference>
<dbReference type="InterPro" id="IPR009860">
    <property type="entry name" value="Hyaluronidase_bac"/>
</dbReference>
<proteinExistence type="evidence at protein level"/>
<feature type="signal peptide" evidence="1">
    <location>
        <begin position="1"/>
        <end position="30"/>
    </location>
</feature>
<evidence type="ECO:0000256" key="1">
    <source>
        <dbReference type="SAM" id="SignalP"/>
    </source>
</evidence>
<dbReference type="InterPro" id="IPR006311">
    <property type="entry name" value="TAT_signal"/>
</dbReference>
<reference evidence="2" key="1">
    <citation type="submission" date="2014-12" db="EMBL/GenBank/DDBJ databases">
        <title>Discovery, obtainment, purification and characterization of autologous Hyaluronidase from Streptomyces koganeiensis.</title>
        <authorList>
            <person name="Messina L."/>
            <person name="Vaccaro S."/>
            <person name="Caruso S."/>
            <person name="Di Pasquale R."/>
            <person name="Musumeci L."/>
            <person name="Pernagallo S."/>
            <person name="Diaz Mochon J.J."/>
            <person name="Sanchez Martin R.M."/>
            <person name="Unciti Broceta J.D."/>
            <person name="Pontillo A."/>
            <person name="Sincinelli F."/>
            <person name="Mezzasalma V."/>
        </authorList>
    </citation>
    <scope>NUCLEOTIDE SEQUENCE</scope>
    <source>
        <strain evidence="2">ATCC 31394</strain>
    </source>
</reference>
<dbReference type="AlphaFoldDB" id="A0A0U2E2J7"/>
<dbReference type="PDB" id="4UFQ">
    <property type="method" value="X-ray"/>
    <property type="resolution" value="1.45 A"/>
    <property type="chains" value="A/B=31-247"/>
</dbReference>
<evidence type="ECO:0000313" key="2">
    <source>
        <dbReference type="EMBL" id="AKQ62598.1"/>
    </source>
</evidence>
<name>A0A0U2E2J7_9ACTN</name>
<organism evidence="2">
    <name type="scientific">Streptomyces koganeiensis</name>
    <dbReference type="NCBI Taxonomy" id="1684313"/>
    <lineage>
        <taxon>Bacteria</taxon>
        <taxon>Bacillati</taxon>
        <taxon>Actinomycetota</taxon>
        <taxon>Actinomycetes</taxon>
        <taxon>Kitasatosporales</taxon>
        <taxon>Streptomycetaceae</taxon>
        <taxon>Streptomyces</taxon>
    </lineage>
</organism>
<accession>A0A0U2E2J7</accession>
<keyword evidence="1" id="KW-0732">Signal</keyword>
<dbReference type="PDBsum" id="4UFQ"/>
<dbReference type="SUPFAM" id="SSF69349">
    <property type="entry name" value="Phage fibre proteins"/>
    <property type="match status" value="1"/>
</dbReference>
<dbReference type="Pfam" id="PF07212">
    <property type="entry name" value="Hyaluronidase_1"/>
    <property type="match status" value="1"/>
</dbReference>
<dbReference type="EMBL" id="KP313606">
    <property type="protein sequence ID" value="AKQ62598.1"/>
    <property type="molecule type" value="Genomic_DNA"/>
</dbReference>
<dbReference type="PROSITE" id="PS51318">
    <property type="entry name" value="TAT"/>
    <property type="match status" value="1"/>
</dbReference>